<dbReference type="AlphaFoldDB" id="A0A5N7BYM9"/>
<dbReference type="Proteomes" id="UP000326877">
    <property type="component" value="Unassembled WGS sequence"/>
</dbReference>
<protein>
    <submittedName>
        <fullName evidence="1">Uncharacterized protein</fullName>
    </submittedName>
</protein>
<proteinExistence type="predicted"/>
<dbReference type="EMBL" id="ML735302">
    <property type="protein sequence ID" value="KAE8386951.1"/>
    <property type="molecule type" value="Genomic_DNA"/>
</dbReference>
<reference evidence="1" key="1">
    <citation type="submission" date="2019-04" db="EMBL/GenBank/DDBJ databases">
        <title>Friends and foes A comparative genomics studyof 23 Aspergillus species from section Flavi.</title>
        <authorList>
            <consortium name="DOE Joint Genome Institute"/>
            <person name="Kjaerbolling I."/>
            <person name="Vesth T."/>
            <person name="Frisvad J.C."/>
            <person name="Nybo J.L."/>
            <person name="Theobald S."/>
            <person name="Kildgaard S."/>
            <person name="Isbrandt T."/>
            <person name="Kuo A."/>
            <person name="Sato A."/>
            <person name="Lyhne E.K."/>
            <person name="Kogle M.E."/>
            <person name="Wiebenga A."/>
            <person name="Kun R.S."/>
            <person name="Lubbers R.J."/>
            <person name="Makela M.R."/>
            <person name="Barry K."/>
            <person name="Chovatia M."/>
            <person name="Clum A."/>
            <person name="Daum C."/>
            <person name="Haridas S."/>
            <person name="He G."/>
            <person name="LaButti K."/>
            <person name="Lipzen A."/>
            <person name="Mondo S."/>
            <person name="Riley R."/>
            <person name="Salamov A."/>
            <person name="Simmons B.A."/>
            <person name="Magnuson J.K."/>
            <person name="Henrissat B."/>
            <person name="Mortensen U.H."/>
            <person name="Larsen T.O."/>
            <person name="Devries R.P."/>
            <person name="Grigoriev I.V."/>
            <person name="Machida M."/>
            <person name="Baker S.E."/>
            <person name="Andersen M.R."/>
        </authorList>
    </citation>
    <scope>NUCLEOTIDE SEQUENCE [LARGE SCALE GENOMIC DNA]</scope>
    <source>
        <strain evidence="1">IBT 14317</strain>
    </source>
</reference>
<name>A0A5N7BYM9_PETAA</name>
<gene>
    <name evidence="1" type="ORF">BDV23DRAFT_186827</name>
</gene>
<evidence type="ECO:0000313" key="1">
    <source>
        <dbReference type="EMBL" id="KAE8386951.1"/>
    </source>
</evidence>
<organism evidence="1">
    <name type="scientific">Petromyces alliaceus</name>
    <name type="common">Aspergillus alliaceus</name>
    <dbReference type="NCBI Taxonomy" id="209559"/>
    <lineage>
        <taxon>Eukaryota</taxon>
        <taxon>Fungi</taxon>
        <taxon>Dikarya</taxon>
        <taxon>Ascomycota</taxon>
        <taxon>Pezizomycotina</taxon>
        <taxon>Eurotiomycetes</taxon>
        <taxon>Eurotiomycetidae</taxon>
        <taxon>Eurotiales</taxon>
        <taxon>Aspergillaceae</taxon>
        <taxon>Aspergillus</taxon>
        <taxon>Aspergillus subgen. Circumdati</taxon>
    </lineage>
</organism>
<accession>A0A5N7BYM9</accession>
<sequence>MTMTYLTDLTMVNWTLMAVATMTDRTDLAFTNWTIMGVIDRTTLTNPAVANMTVTAVTAVAVVAPMTDLTNLDHHGQFNHGPPDQLDLGAMTMTVNMTIIDLAT</sequence>